<dbReference type="InterPro" id="IPR050109">
    <property type="entry name" value="HTH-type_TetR-like_transc_reg"/>
</dbReference>
<dbReference type="Proteomes" id="UP000005096">
    <property type="component" value="Chromosome"/>
</dbReference>
<evidence type="ECO:0000256" key="4">
    <source>
        <dbReference type="PROSITE-ProRule" id="PRU00335"/>
    </source>
</evidence>
<keyword evidence="2 4" id="KW-0238">DNA-binding</keyword>
<dbReference type="GO" id="GO:0003700">
    <property type="term" value="F:DNA-binding transcription factor activity"/>
    <property type="evidence" value="ECO:0007669"/>
    <property type="project" value="TreeGrafter"/>
</dbReference>
<dbReference type="PRINTS" id="PR00455">
    <property type="entry name" value="HTHTETR"/>
</dbReference>
<evidence type="ECO:0000256" key="3">
    <source>
        <dbReference type="ARBA" id="ARBA00023163"/>
    </source>
</evidence>
<protein>
    <submittedName>
        <fullName evidence="6">Transcriptional regulator, TetR family</fullName>
    </submittedName>
</protein>
<sequence length="200" mass="22807">MAGTTDARELILGEARVQFAAKGYDGTSVDAIVRAAGVSKGAFYWHFDSKFSLFRMLLEEEIRQVREFFLISEEELARPLETLMRKGEEYLERMSADRQSHLLWLELCAGGHRGREEMIVLARELFEMVRREIMPLLERAFPSLGKRSGIPRSEDLALLVETFFDGMVANLSLRTDLETSKALWRLAMKRIIEGGPSYAA</sequence>
<dbReference type="InterPro" id="IPR036271">
    <property type="entry name" value="Tet_transcr_reg_TetR-rel_C_sf"/>
</dbReference>
<dbReference type="Gene3D" id="1.10.357.10">
    <property type="entry name" value="Tetracycline Repressor, domain 2"/>
    <property type="match status" value="1"/>
</dbReference>
<dbReference type="InterPro" id="IPR009057">
    <property type="entry name" value="Homeodomain-like_sf"/>
</dbReference>
<dbReference type="HOGENOM" id="CLU_069356_15_11_0"/>
<keyword evidence="7" id="KW-1185">Reference proteome</keyword>
<evidence type="ECO:0000313" key="6">
    <source>
        <dbReference type="EMBL" id="EFQ24346.1"/>
    </source>
</evidence>
<name>E3CWJ1_9BACT</name>
<dbReference type="InterPro" id="IPR023772">
    <property type="entry name" value="DNA-bd_HTH_TetR-type_CS"/>
</dbReference>
<dbReference type="PANTHER" id="PTHR30055:SF234">
    <property type="entry name" value="HTH-TYPE TRANSCRIPTIONAL REGULATOR BETI"/>
    <property type="match status" value="1"/>
</dbReference>
<dbReference type="STRING" id="584708.Apau_1932"/>
<dbReference type="PROSITE" id="PS50977">
    <property type="entry name" value="HTH_TETR_2"/>
    <property type="match status" value="1"/>
</dbReference>
<dbReference type="Pfam" id="PF00440">
    <property type="entry name" value="TetR_N"/>
    <property type="match status" value="1"/>
</dbReference>
<accession>E3CWJ1</accession>
<dbReference type="PaxDb" id="584708-Apau_1932"/>
<feature type="DNA-binding region" description="H-T-H motif" evidence="4">
    <location>
        <begin position="28"/>
        <end position="47"/>
    </location>
</feature>
<evidence type="ECO:0000256" key="2">
    <source>
        <dbReference type="ARBA" id="ARBA00023125"/>
    </source>
</evidence>
<proteinExistence type="predicted"/>
<dbReference type="GO" id="GO:0000976">
    <property type="term" value="F:transcription cis-regulatory region binding"/>
    <property type="evidence" value="ECO:0007669"/>
    <property type="project" value="TreeGrafter"/>
</dbReference>
<dbReference type="EMBL" id="CM001022">
    <property type="protein sequence ID" value="EFQ24346.1"/>
    <property type="molecule type" value="Genomic_DNA"/>
</dbReference>
<dbReference type="SUPFAM" id="SSF48498">
    <property type="entry name" value="Tetracyclin repressor-like, C-terminal domain"/>
    <property type="match status" value="1"/>
</dbReference>
<evidence type="ECO:0000313" key="7">
    <source>
        <dbReference type="Proteomes" id="UP000005096"/>
    </source>
</evidence>
<dbReference type="AlphaFoldDB" id="E3CWJ1"/>
<dbReference type="eggNOG" id="COG1309">
    <property type="taxonomic scope" value="Bacteria"/>
</dbReference>
<evidence type="ECO:0000259" key="5">
    <source>
        <dbReference type="PROSITE" id="PS50977"/>
    </source>
</evidence>
<keyword evidence="1" id="KW-0805">Transcription regulation</keyword>
<dbReference type="RefSeq" id="WP_006301581.1">
    <property type="nucleotide sequence ID" value="NZ_CM001022.1"/>
</dbReference>
<feature type="domain" description="HTH tetR-type" evidence="5">
    <location>
        <begin position="5"/>
        <end position="65"/>
    </location>
</feature>
<evidence type="ECO:0000256" key="1">
    <source>
        <dbReference type="ARBA" id="ARBA00023015"/>
    </source>
</evidence>
<gene>
    <name evidence="6" type="ORF">Apau_1932</name>
</gene>
<dbReference type="SUPFAM" id="SSF46689">
    <property type="entry name" value="Homeodomain-like"/>
    <property type="match status" value="1"/>
</dbReference>
<reference evidence="6 7" key="1">
    <citation type="journal article" date="2010" name="Stand. Genomic Sci.">
        <title>Non-contiguous finished genome sequence of Aminomonas paucivorans type strain (GLU-3).</title>
        <authorList>
            <person name="Pitluck S."/>
            <person name="Yasawong M."/>
            <person name="Held B."/>
            <person name="Lapidus A."/>
            <person name="Nolan M."/>
            <person name="Copeland A."/>
            <person name="Lucas S."/>
            <person name="Del Rio T.G."/>
            <person name="Tice H."/>
            <person name="Cheng J.F."/>
            <person name="Chertkov O."/>
            <person name="Goodwin L."/>
            <person name="Tapia R."/>
            <person name="Han C."/>
            <person name="Liolios K."/>
            <person name="Ivanova N."/>
            <person name="Mavromatis K."/>
            <person name="Ovchinnikova G."/>
            <person name="Pati A."/>
            <person name="Chen A."/>
            <person name="Palaniappan K."/>
            <person name="Land M."/>
            <person name="Hauser L."/>
            <person name="Chang Y.J."/>
            <person name="Jeffries C.D."/>
            <person name="Pukall R."/>
            <person name="Spring S."/>
            <person name="Rohde M."/>
            <person name="Sikorski J."/>
            <person name="Goker M."/>
            <person name="Woyke T."/>
            <person name="Bristow J."/>
            <person name="Eisen J.A."/>
            <person name="Markowitz V."/>
            <person name="Hugenholtz P."/>
            <person name="Kyrpides N.C."/>
            <person name="Klenk H.P."/>
        </authorList>
    </citation>
    <scope>NUCLEOTIDE SEQUENCE [LARGE SCALE GENOMIC DNA]</scope>
    <source>
        <strain evidence="6 7">DSM 12260</strain>
    </source>
</reference>
<dbReference type="PROSITE" id="PS01081">
    <property type="entry name" value="HTH_TETR_1"/>
    <property type="match status" value="1"/>
</dbReference>
<dbReference type="PANTHER" id="PTHR30055">
    <property type="entry name" value="HTH-TYPE TRANSCRIPTIONAL REGULATOR RUTR"/>
    <property type="match status" value="1"/>
</dbReference>
<organism evidence="6 7">
    <name type="scientific">Aminomonas paucivorans DSM 12260</name>
    <dbReference type="NCBI Taxonomy" id="584708"/>
    <lineage>
        <taxon>Bacteria</taxon>
        <taxon>Thermotogati</taxon>
        <taxon>Synergistota</taxon>
        <taxon>Synergistia</taxon>
        <taxon>Synergistales</taxon>
        <taxon>Synergistaceae</taxon>
        <taxon>Aminomonas</taxon>
    </lineage>
</organism>
<keyword evidence="3" id="KW-0804">Transcription</keyword>
<dbReference type="InterPro" id="IPR001647">
    <property type="entry name" value="HTH_TetR"/>
</dbReference>